<evidence type="ECO:0000256" key="4">
    <source>
        <dbReference type="ARBA" id="ARBA00023066"/>
    </source>
</evidence>
<dbReference type="GO" id="GO:0008168">
    <property type="term" value="F:methyltransferase activity"/>
    <property type="evidence" value="ECO:0007669"/>
    <property type="project" value="InterPro"/>
</dbReference>
<dbReference type="InterPro" id="IPR051720">
    <property type="entry name" value="rRNA_MeTrfase/Polyamine_Synth"/>
</dbReference>
<keyword evidence="2" id="KW-0210">Decarboxylase</keyword>
<dbReference type="Pfam" id="PF01861">
    <property type="entry name" value="BpsA_C"/>
    <property type="match status" value="1"/>
</dbReference>
<name>A0A0G1JEL2_UNCKA</name>
<dbReference type="AlphaFoldDB" id="A0A0G1JEL2"/>
<evidence type="ECO:0000313" key="12">
    <source>
        <dbReference type="Proteomes" id="UP000034783"/>
    </source>
</evidence>
<dbReference type="GO" id="GO:0003676">
    <property type="term" value="F:nucleic acid binding"/>
    <property type="evidence" value="ECO:0007669"/>
    <property type="project" value="InterPro"/>
</dbReference>
<evidence type="ECO:0000313" key="11">
    <source>
        <dbReference type="EMBL" id="KKT69783.1"/>
    </source>
</evidence>
<dbReference type="GO" id="GO:0032259">
    <property type="term" value="P:methylation"/>
    <property type="evidence" value="ECO:0007669"/>
    <property type="project" value="InterPro"/>
</dbReference>
<dbReference type="Gene3D" id="3.60.90.10">
    <property type="entry name" value="S-adenosylmethionine decarboxylase"/>
    <property type="match status" value="1"/>
</dbReference>
<dbReference type="Proteomes" id="UP000034783">
    <property type="component" value="Unassembled WGS sequence"/>
</dbReference>
<comment type="caution">
    <text evidence="11">The sequence shown here is derived from an EMBL/GenBank/DDBJ whole genome shotgun (WGS) entry which is preliminary data.</text>
</comment>
<dbReference type="InterPro" id="IPR003826">
    <property type="entry name" value="AdoMetDC_fam_prok"/>
</dbReference>
<proteinExistence type="predicted"/>
<dbReference type="CDD" id="cd02440">
    <property type="entry name" value="AdoMet_MTases"/>
    <property type="match status" value="1"/>
</dbReference>
<dbReference type="InterPro" id="IPR002723">
    <property type="entry name" value="BpsA_C"/>
</dbReference>
<gene>
    <name evidence="11" type="ORF">UW65_C0012G0001</name>
</gene>
<evidence type="ECO:0000259" key="10">
    <source>
        <dbReference type="Pfam" id="PF01861"/>
    </source>
</evidence>
<evidence type="ECO:0000256" key="1">
    <source>
        <dbReference type="ARBA" id="ARBA00001928"/>
    </source>
</evidence>
<dbReference type="SUPFAM" id="SSF53335">
    <property type="entry name" value="S-adenosyl-L-methionine-dependent methyltransferases"/>
    <property type="match status" value="1"/>
</dbReference>
<dbReference type="InterPro" id="IPR002052">
    <property type="entry name" value="DNA_methylase_N6_adenine_CS"/>
</dbReference>
<keyword evidence="6" id="KW-0865">Zymogen</keyword>
<dbReference type="Gene3D" id="3.40.50.150">
    <property type="entry name" value="Vaccinia Virus protein VP39"/>
    <property type="match status" value="1"/>
</dbReference>
<dbReference type="InterPro" id="IPR016067">
    <property type="entry name" value="S-AdoMet_deCO2ase_core"/>
</dbReference>
<evidence type="ECO:0000256" key="5">
    <source>
        <dbReference type="ARBA" id="ARBA00023115"/>
    </source>
</evidence>
<accession>A0A0G1JEL2</accession>
<keyword evidence="7" id="KW-0456">Lyase</keyword>
<keyword evidence="8" id="KW-0704">Schiff base</keyword>
<keyword evidence="4" id="KW-0745">Spermidine biosynthesis</keyword>
<dbReference type="SUPFAM" id="SSF56276">
    <property type="entry name" value="S-adenosylmethionine decarboxylase"/>
    <property type="match status" value="1"/>
</dbReference>
<protein>
    <recommendedName>
        <fullName evidence="10">N(4)-bis(aminopropyl)spermidine synthase C-terminal domain-containing protein</fullName>
    </recommendedName>
</protein>
<dbReference type="GO" id="GO:0008295">
    <property type="term" value="P:spermidine biosynthetic process"/>
    <property type="evidence" value="ECO:0007669"/>
    <property type="project" value="UniProtKB-KW"/>
</dbReference>
<keyword evidence="5" id="KW-0620">Polyamine biosynthesis</keyword>
<reference evidence="11 12" key="1">
    <citation type="journal article" date="2015" name="Nature">
        <title>rRNA introns, odd ribosomes, and small enigmatic genomes across a large radiation of phyla.</title>
        <authorList>
            <person name="Brown C.T."/>
            <person name="Hug L.A."/>
            <person name="Thomas B.C."/>
            <person name="Sharon I."/>
            <person name="Castelle C.J."/>
            <person name="Singh A."/>
            <person name="Wilkins M.J."/>
            <person name="Williams K.H."/>
            <person name="Banfield J.F."/>
        </authorList>
    </citation>
    <scope>NUCLEOTIDE SEQUENCE [LARGE SCALE GENOMIC DNA]</scope>
</reference>
<sequence>MNTFRELHYKNPALSLTEVEGLFYILANTPSVTSSQLISLTGVPKETLRVFKTTIKDLLVQTQEDKLSLNELGRNLCATTAPAQYNWSLLDYHDAELEAKILQLRQAVTLTPRRDLDQFFATAQTSAAKALILKAKGLLTNGGRVALLGDDDLVSLTLALLNRELELVVFDIDPEILSAVNEGAKMAGAKNVKTVLYDARDIPNKQYLDYFDVVLTDPPYTKFGFALFLRRAVEFTGYDFHKGLSKHIFIHFGASFKTPEKFLKIQEIIGRFGLVQEDVIAKFARYTGAESIGNASSLYILRTTPHTAVISTAPSGKIYTFESDKEEKFPYVDHFVFKLNKVPQRLLDSKKQLQKIAGEFCTIHKLNVVQTQLYKFKPYGYSLTYILSNSNLIVHTWPEHQAVHIDLISCSPIYNKHTMPETLARLFETVSIEVIQEE</sequence>
<evidence type="ECO:0000256" key="8">
    <source>
        <dbReference type="ARBA" id="ARBA00023270"/>
    </source>
</evidence>
<evidence type="ECO:0000256" key="9">
    <source>
        <dbReference type="ARBA" id="ARBA00023317"/>
    </source>
</evidence>
<feature type="domain" description="N(4)-bis(aminopropyl)spermidine synthase C-terminal" evidence="10">
    <location>
        <begin position="112"/>
        <end position="296"/>
    </location>
</feature>
<dbReference type="PANTHER" id="PTHR23290:SF0">
    <property type="entry name" value="RRNA N6-ADENOSINE-METHYLTRANSFERASE METTL5"/>
    <property type="match status" value="1"/>
</dbReference>
<keyword evidence="9" id="KW-0670">Pyruvate</keyword>
<organism evidence="11 12">
    <name type="scientific">candidate division WWE3 bacterium GW2011_GWB1_44_4</name>
    <dbReference type="NCBI Taxonomy" id="1619116"/>
    <lineage>
        <taxon>Bacteria</taxon>
        <taxon>Katanobacteria</taxon>
    </lineage>
</organism>
<evidence type="ECO:0000256" key="7">
    <source>
        <dbReference type="ARBA" id="ARBA00023239"/>
    </source>
</evidence>
<dbReference type="EMBL" id="LCJD01000012">
    <property type="protein sequence ID" value="KKT69783.1"/>
    <property type="molecule type" value="Genomic_DNA"/>
</dbReference>
<keyword evidence="3" id="KW-0068">Autocatalytic cleavage</keyword>
<evidence type="ECO:0000256" key="3">
    <source>
        <dbReference type="ARBA" id="ARBA00022813"/>
    </source>
</evidence>
<evidence type="ECO:0000256" key="6">
    <source>
        <dbReference type="ARBA" id="ARBA00023145"/>
    </source>
</evidence>
<dbReference type="InterPro" id="IPR029063">
    <property type="entry name" value="SAM-dependent_MTases_sf"/>
</dbReference>
<evidence type="ECO:0000256" key="2">
    <source>
        <dbReference type="ARBA" id="ARBA00022793"/>
    </source>
</evidence>
<comment type="cofactor">
    <cofactor evidence="1">
        <name>pyruvate</name>
        <dbReference type="ChEBI" id="CHEBI:15361"/>
    </cofactor>
</comment>
<dbReference type="PROSITE" id="PS00092">
    <property type="entry name" value="N6_MTASE"/>
    <property type="match status" value="1"/>
</dbReference>
<dbReference type="GO" id="GO:0004014">
    <property type="term" value="F:adenosylmethionine decarboxylase activity"/>
    <property type="evidence" value="ECO:0007669"/>
    <property type="project" value="InterPro"/>
</dbReference>
<dbReference type="Pfam" id="PF02675">
    <property type="entry name" value="AdoMet_dc"/>
    <property type="match status" value="1"/>
</dbReference>
<dbReference type="PANTHER" id="PTHR23290">
    <property type="entry name" value="RRNA N6-ADENOSINE-METHYLTRANSFERASE METTL5"/>
    <property type="match status" value="1"/>
</dbReference>